<dbReference type="EC" id="3.5.4.19" evidence="11"/>
<evidence type="ECO:0000256" key="8">
    <source>
        <dbReference type="ARBA" id="ARBA00022605"/>
    </source>
</evidence>
<keyword evidence="9 11" id="KW-0378">Hydrolase</keyword>
<comment type="similarity">
    <text evidence="6">In the N-terminal section; belongs to the PRA-CH family.</text>
</comment>
<dbReference type="OrthoDB" id="9795769at2"/>
<dbReference type="EMBL" id="CP006911">
    <property type="protein sequence ID" value="ALE01510.1"/>
    <property type="molecule type" value="Genomic_DNA"/>
</dbReference>
<keyword evidence="11" id="KW-0479">Metal-binding</keyword>
<dbReference type="InterPro" id="IPR038019">
    <property type="entry name" value="PRib_AMP_CycHydrolase_sf"/>
</dbReference>
<evidence type="ECO:0000256" key="9">
    <source>
        <dbReference type="ARBA" id="ARBA00022801"/>
    </source>
</evidence>
<comment type="catalytic activity">
    <reaction evidence="1 11">
        <text>1-(5-phospho-beta-D-ribosyl)-5'-AMP + H2O = 1-(5-phospho-beta-D-ribosyl)-5-[(5-phospho-beta-D-ribosylamino)methylideneamino]imidazole-4-carboxamide</text>
        <dbReference type="Rhea" id="RHEA:20049"/>
        <dbReference type="ChEBI" id="CHEBI:15377"/>
        <dbReference type="ChEBI" id="CHEBI:58435"/>
        <dbReference type="ChEBI" id="CHEBI:59457"/>
        <dbReference type="EC" id="3.5.4.19"/>
    </reaction>
</comment>
<evidence type="ECO:0000313" key="14">
    <source>
        <dbReference type="Proteomes" id="UP000068905"/>
    </source>
</evidence>
<accession>A0A0M5L061</accession>
<keyword evidence="7 11" id="KW-0963">Cytoplasm</keyword>
<dbReference type="PANTHER" id="PTHR42945:SF1">
    <property type="entry name" value="HISTIDINE BIOSYNTHESIS BIFUNCTIONAL PROTEIN HIS7"/>
    <property type="match status" value="1"/>
</dbReference>
<feature type="binding site" evidence="11">
    <location>
        <position position="76"/>
    </location>
    <ligand>
        <name>Mg(2+)</name>
        <dbReference type="ChEBI" id="CHEBI:18420"/>
    </ligand>
</feature>
<evidence type="ECO:0000256" key="5">
    <source>
        <dbReference type="ARBA" id="ARBA00007731"/>
    </source>
</evidence>
<dbReference type="Gene3D" id="3.10.20.810">
    <property type="entry name" value="Phosphoribosyl-AMP cyclohydrolase"/>
    <property type="match status" value="1"/>
</dbReference>
<dbReference type="Pfam" id="PF01502">
    <property type="entry name" value="PRA-CH"/>
    <property type="match status" value="1"/>
</dbReference>
<keyword evidence="11" id="KW-0460">Magnesium</keyword>
<feature type="binding site" evidence="11">
    <location>
        <position position="94"/>
    </location>
    <ligand>
        <name>Zn(2+)</name>
        <dbReference type="ChEBI" id="CHEBI:29105"/>
        <note>ligand shared between dimeric partners</note>
    </ligand>
</feature>
<dbReference type="GO" id="GO:0005737">
    <property type="term" value="C:cytoplasm"/>
    <property type="evidence" value="ECO:0007669"/>
    <property type="project" value="UniProtKB-SubCell"/>
</dbReference>
<comment type="cofactor">
    <cofactor evidence="11">
        <name>Mg(2+)</name>
        <dbReference type="ChEBI" id="CHEBI:18420"/>
    </cofactor>
    <text evidence="11">Binds 1 Mg(2+) ion per subunit.</text>
</comment>
<evidence type="ECO:0000259" key="12">
    <source>
        <dbReference type="Pfam" id="PF01502"/>
    </source>
</evidence>
<dbReference type="GO" id="GO:0008270">
    <property type="term" value="F:zinc ion binding"/>
    <property type="evidence" value="ECO:0007669"/>
    <property type="project" value="UniProtKB-UniRule"/>
</dbReference>
<sequence>MKAIDTIQFNEKGLVPVITQDYSTNQILMMAWMNEEAFALTLKTNKAVYFSRSRKKLWFKGEKSGNYQDIVEIFTDCDQDVVLLKVNQKGGIACHTGRANCFFNKLENDQWKCVSKVIKDPKEIYG</sequence>
<keyword evidence="8 11" id="KW-0028">Amino-acid biosynthesis</keyword>
<comment type="similarity">
    <text evidence="11">Belongs to the PRA-CH family.</text>
</comment>
<dbReference type="PANTHER" id="PTHR42945">
    <property type="entry name" value="HISTIDINE BIOSYNTHESIS BIFUNCTIONAL PROTEIN"/>
    <property type="match status" value="1"/>
</dbReference>
<dbReference type="HAMAP" id="MF_01021">
    <property type="entry name" value="HisI"/>
    <property type="match status" value="1"/>
</dbReference>
<evidence type="ECO:0000256" key="3">
    <source>
        <dbReference type="ARBA" id="ARBA00005169"/>
    </source>
</evidence>
<dbReference type="GO" id="GO:0000105">
    <property type="term" value="P:L-histidine biosynthetic process"/>
    <property type="evidence" value="ECO:0007669"/>
    <property type="project" value="UniProtKB-UniRule"/>
</dbReference>
<evidence type="ECO:0000256" key="4">
    <source>
        <dbReference type="ARBA" id="ARBA00005204"/>
    </source>
</evidence>
<dbReference type="GO" id="GO:0000287">
    <property type="term" value="F:magnesium ion binding"/>
    <property type="evidence" value="ECO:0007669"/>
    <property type="project" value="UniProtKB-UniRule"/>
</dbReference>
<dbReference type="GO" id="GO:0004635">
    <property type="term" value="F:phosphoribosyl-AMP cyclohydrolase activity"/>
    <property type="evidence" value="ECO:0007669"/>
    <property type="project" value="UniProtKB-UniRule"/>
</dbReference>
<keyword evidence="11" id="KW-0862">Zinc</keyword>
<evidence type="ECO:0000256" key="10">
    <source>
        <dbReference type="ARBA" id="ARBA00023102"/>
    </source>
</evidence>
<dbReference type="FunFam" id="3.10.20.810:FF:000001">
    <property type="entry name" value="Histidine biosynthesis bifunctional protein HisIE"/>
    <property type="match status" value="1"/>
</dbReference>
<dbReference type="InterPro" id="IPR026660">
    <property type="entry name" value="PRA-CH"/>
</dbReference>
<dbReference type="SUPFAM" id="SSF141734">
    <property type="entry name" value="HisI-like"/>
    <property type="match status" value="1"/>
</dbReference>
<comment type="pathway">
    <text evidence="4">Amino-acid biosynthesis; L-histidine biosynthesis; L-histidine from 5-phospho-alpha-D-ribose 1-diphosphate: step 2/9.</text>
</comment>
<evidence type="ECO:0000256" key="11">
    <source>
        <dbReference type="HAMAP-Rule" id="MF_01021"/>
    </source>
</evidence>
<dbReference type="STRING" id="1125411.W908_02130"/>
<gene>
    <name evidence="11" type="primary">hisI</name>
    <name evidence="13" type="ORF">W908_02130</name>
</gene>
<protein>
    <recommendedName>
        <fullName evidence="11">Phosphoribosyl-AMP cyclohydrolase</fullName>
        <shortName evidence="11">PRA-CH</shortName>
        <ecNumber evidence="11">3.5.4.19</ecNumber>
    </recommendedName>
</protein>
<evidence type="ECO:0000313" key="13">
    <source>
        <dbReference type="EMBL" id="ALE01510.1"/>
    </source>
</evidence>
<dbReference type="PATRIC" id="fig|1125411.7.peg.421"/>
<dbReference type="RefSeq" id="WP_053819727.1">
    <property type="nucleotide sequence ID" value="NZ_CP006911.1"/>
</dbReference>
<proteinExistence type="inferred from homology"/>
<dbReference type="KEGG" id="tsn:W908_02130"/>
<organism evidence="13 14">
    <name type="scientific">Candidatus Pseudothioglobus singularis PS1</name>
    <dbReference type="NCBI Taxonomy" id="1125411"/>
    <lineage>
        <taxon>Bacteria</taxon>
        <taxon>Pseudomonadati</taxon>
        <taxon>Pseudomonadota</taxon>
        <taxon>Gammaproteobacteria</taxon>
        <taxon>Candidatus Pseudothioglobaceae</taxon>
        <taxon>Candidatus Pseudothioglobus</taxon>
    </lineage>
</organism>
<feature type="binding site" evidence="11">
    <location>
        <position position="77"/>
    </location>
    <ligand>
        <name>Zn(2+)</name>
        <dbReference type="ChEBI" id="CHEBI:29105"/>
        <note>ligand shared between dimeric partners</note>
    </ligand>
</feature>
<dbReference type="GO" id="GO:0004636">
    <property type="term" value="F:phosphoribosyl-ATP diphosphatase activity"/>
    <property type="evidence" value="ECO:0007669"/>
    <property type="project" value="UniProtKB-EC"/>
</dbReference>
<feature type="binding site" evidence="11">
    <location>
        <position position="80"/>
    </location>
    <ligand>
        <name>Mg(2+)</name>
        <dbReference type="ChEBI" id="CHEBI:18420"/>
    </ligand>
</feature>
<reference evidence="13 14" key="1">
    <citation type="journal article" date="2015" name="Genome Announc.">
        <title>Genome Sequence of 'Candidatus Thioglobus singularis' Strain PS1, a Mixotroph from the SUP05 Clade of Marine Gammaproteobacteria.</title>
        <authorList>
            <person name="Marshall K.T."/>
            <person name="Morris R.M."/>
        </authorList>
    </citation>
    <scope>NUCLEOTIDE SEQUENCE [LARGE SCALE GENOMIC DNA]</scope>
    <source>
        <strain evidence="13 14">PS1</strain>
    </source>
</reference>
<evidence type="ECO:0000256" key="7">
    <source>
        <dbReference type="ARBA" id="ARBA00022490"/>
    </source>
</evidence>
<dbReference type="UniPathway" id="UPA00031">
    <property type="reaction ID" value="UER00008"/>
</dbReference>
<dbReference type="AlphaFoldDB" id="A0A0M5L061"/>
<feature type="binding site" evidence="11">
    <location>
        <position position="78"/>
    </location>
    <ligand>
        <name>Mg(2+)</name>
        <dbReference type="ChEBI" id="CHEBI:18420"/>
    </ligand>
</feature>
<dbReference type="Proteomes" id="UP000068905">
    <property type="component" value="Chromosome"/>
</dbReference>
<feature type="binding site" evidence="11">
    <location>
        <position position="101"/>
    </location>
    <ligand>
        <name>Zn(2+)</name>
        <dbReference type="ChEBI" id="CHEBI:29105"/>
        <note>ligand shared between dimeric partners</note>
    </ligand>
</feature>
<comment type="function">
    <text evidence="11">Catalyzes the hydrolysis of the adenine ring of phosphoribosyl-AMP.</text>
</comment>
<comment type="subunit">
    <text evidence="11">Homodimer.</text>
</comment>
<dbReference type="InterPro" id="IPR002496">
    <property type="entry name" value="PRib_AMP_CycHydrolase_dom"/>
</dbReference>
<evidence type="ECO:0000256" key="6">
    <source>
        <dbReference type="ARBA" id="ARBA00008299"/>
    </source>
</evidence>
<evidence type="ECO:0000256" key="1">
    <source>
        <dbReference type="ARBA" id="ARBA00000024"/>
    </source>
</evidence>
<comment type="subcellular location">
    <subcellularLocation>
        <location evidence="11">Cytoplasm</location>
    </subcellularLocation>
</comment>
<comment type="cofactor">
    <cofactor evidence="11">
        <name>Zn(2+)</name>
        <dbReference type="ChEBI" id="CHEBI:29105"/>
    </cofactor>
    <text evidence="11">Binds 1 zinc ion per subunit.</text>
</comment>
<keyword evidence="14" id="KW-1185">Reference proteome</keyword>
<comment type="similarity">
    <text evidence="5">In the C-terminal section; belongs to the PRA-PH family.</text>
</comment>
<comment type="catalytic activity">
    <reaction evidence="2">
        <text>1-(5-phospho-beta-D-ribosyl)-ATP + H2O = 1-(5-phospho-beta-D-ribosyl)-5'-AMP + diphosphate + H(+)</text>
        <dbReference type="Rhea" id="RHEA:22828"/>
        <dbReference type="ChEBI" id="CHEBI:15377"/>
        <dbReference type="ChEBI" id="CHEBI:15378"/>
        <dbReference type="ChEBI" id="CHEBI:33019"/>
        <dbReference type="ChEBI" id="CHEBI:59457"/>
        <dbReference type="ChEBI" id="CHEBI:73183"/>
        <dbReference type="EC" id="3.6.1.31"/>
    </reaction>
</comment>
<comment type="pathway">
    <text evidence="3 11">Amino-acid biosynthesis; L-histidine biosynthesis; L-histidine from 5-phospho-alpha-D-ribose 1-diphosphate: step 3/9.</text>
</comment>
<dbReference type="NCBIfam" id="NF000768">
    <property type="entry name" value="PRK00051.1"/>
    <property type="match status" value="1"/>
</dbReference>
<keyword evidence="10 11" id="KW-0368">Histidine biosynthesis</keyword>
<evidence type="ECO:0000256" key="2">
    <source>
        <dbReference type="ARBA" id="ARBA00001460"/>
    </source>
</evidence>
<name>A0A0M5L061_9GAMM</name>
<feature type="domain" description="Phosphoribosyl-AMP cyclohydrolase" evidence="12">
    <location>
        <begin position="29"/>
        <end position="103"/>
    </location>
</feature>